<proteinExistence type="predicted"/>
<organism evidence="1 2">
    <name type="scientific">Funneliformis mosseae</name>
    <name type="common">Endomycorrhizal fungus</name>
    <name type="synonym">Glomus mosseae</name>
    <dbReference type="NCBI Taxonomy" id="27381"/>
    <lineage>
        <taxon>Eukaryota</taxon>
        <taxon>Fungi</taxon>
        <taxon>Fungi incertae sedis</taxon>
        <taxon>Mucoromycota</taxon>
        <taxon>Glomeromycotina</taxon>
        <taxon>Glomeromycetes</taxon>
        <taxon>Glomerales</taxon>
        <taxon>Glomeraceae</taxon>
        <taxon>Funneliformis</taxon>
    </lineage>
</organism>
<accession>A0A9N9FEV7</accession>
<protein>
    <submittedName>
        <fullName evidence="1">7161_t:CDS:1</fullName>
    </submittedName>
</protein>
<reference evidence="1" key="1">
    <citation type="submission" date="2021-06" db="EMBL/GenBank/DDBJ databases">
        <authorList>
            <person name="Kallberg Y."/>
            <person name="Tangrot J."/>
            <person name="Rosling A."/>
        </authorList>
    </citation>
    <scope>NUCLEOTIDE SEQUENCE</scope>
    <source>
        <strain evidence="1">87-6 pot B 2015</strain>
    </source>
</reference>
<name>A0A9N9FEV7_FUNMO</name>
<comment type="caution">
    <text evidence="1">The sequence shown here is derived from an EMBL/GenBank/DDBJ whole genome shotgun (WGS) entry which is preliminary data.</text>
</comment>
<sequence>MLKALQDELLKNNLFIEQFHDNILRANVIDFIPESEFEDRIYIEEEII</sequence>
<dbReference type="EMBL" id="CAJVPP010001018">
    <property type="protein sequence ID" value="CAG8528755.1"/>
    <property type="molecule type" value="Genomic_DNA"/>
</dbReference>
<dbReference type="AlphaFoldDB" id="A0A9N9FEV7"/>
<gene>
    <name evidence="1" type="ORF">FMOSSE_LOCUS5402</name>
</gene>
<evidence type="ECO:0000313" key="1">
    <source>
        <dbReference type="EMBL" id="CAG8528755.1"/>
    </source>
</evidence>
<evidence type="ECO:0000313" key="2">
    <source>
        <dbReference type="Proteomes" id="UP000789375"/>
    </source>
</evidence>
<keyword evidence="2" id="KW-1185">Reference proteome</keyword>
<dbReference type="Proteomes" id="UP000789375">
    <property type="component" value="Unassembled WGS sequence"/>
</dbReference>